<sequence length="422" mass="44983">MVLALVVWLAYGLSRTAGWPAIGEIALVHQSRDLLGLALEGSATTLDPSRFTPSLVSGLVVFATLCSAILLGQDRNRSISFLHGFLLLSTLTTLLTLGAFAAQPRFVLWHEKTTYLRDFTLTFVNRGAAGAWLCLSAGVALAFLVRHLIATNRETALSGGSLGRRIVAVALERPTPMVAHLLAVALPVCGLLLTQSRAALVILGIDLALLLLFVWLAPEIRTQTKRAATIALLLATVVTVQVAASGLSARVAETGFLDEGRLAIWQATMIGIRDAPWFGYGPGTFPEGFAAYRSVALEHLGEIRSAHSLPLELAFELGLPLAIGLLLVWAGLVLSLAAGLRRRPFDVVRACGLLAAVTLTGAVSVDVASQTLGFVVPALAVFGLSLGQTGSRAWRRRTGRRLPDEIDAEGIWTQRDERPGSH</sequence>
<dbReference type="InterPro" id="IPR007016">
    <property type="entry name" value="O-antigen_ligase-rel_domated"/>
</dbReference>
<name>A0A2W4YQB0_9SPHN</name>
<dbReference type="InterPro" id="IPR051533">
    <property type="entry name" value="WaaL-like"/>
</dbReference>
<evidence type="ECO:0000256" key="1">
    <source>
        <dbReference type="ARBA" id="ARBA00004141"/>
    </source>
</evidence>
<feature type="transmembrane region" description="Helical" evidence="5">
    <location>
        <begin position="371"/>
        <end position="391"/>
    </location>
</feature>
<dbReference type="GO" id="GO:0016020">
    <property type="term" value="C:membrane"/>
    <property type="evidence" value="ECO:0007669"/>
    <property type="project" value="UniProtKB-SubCell"/>
</dbReference>
<keyword evidence="3 5" id="KW-1133">Transmembrane helix</keyword>
<dbReference type="AlphaFoldDB" id="A0A2W4YQB0"/>
<dbReference type="PANTHER" id="PTHR37422">
    <property type="entry name" value="TEICHURONIC ACID BIOSYNTHESIS PROTEIN TUAE"/>
    <property type="match status" value="1"/>
</dbReference>
<evidence type="ECO:0000256" key="5">
    <source>
        <dbReference type="SAM" id="Phobius"/>
    </source>
</evidence>
<feature type="transmembrane region" description="Helical" evidence="5">
    <location>
        <begin position="230"/>
        <end position="252"/>
    </location>
</feature>
<feature type="transmembrane region" description="Helical" evidence="5">
    <location>
        <begin position="199"/>
        <end position="218"/>
    </location>
</feature>
<organism evidence="7 8">
    <name type="scientific">Sphingomonas taxi</name>
    <dbReference type="NCBI Taxonomy" id="1549858"/>
    <lineage>
        <taxon>Bacteria</taxon>
        <taxon>Pseudomonadati</taxon>
        <taxon>Pseudomonadota</taxon>
        <taxon>Alphaproteobacteria</taxon>
        <taxon>Sphingomonadales</taxon>
        <taxon>Sphingomonadaceae</taxon>
        <taxon>Sphingomonas</taxon>
    </lineage>
</organism>
<evidence type="ECO:0000259" key="6">
    <source>
        <dbReference type="Pfam" id="PF04932"/>
    </source>
</evidence>
<feature type="transmembrane region" description="Helical" evidence="5">
    <location>
        <begin position="174"/>
        <end position="193"/>
    </location>
</feature>
<feature type="transmembrane region" description="Helical" evidence="5">
    <location>
        <begin position="123"/>
        <end position="145"/>
    </location>
</feature>
<proteinExistence type="predicted"/>
<accession>A0A2W4YQB0</accession>
<evidence type="ECO:0000256" key="3">
    <source>
        <dbReference type="ARBA" id="ARBA00022989"/>
    </source>
</evidence>
<comment type="subcellular location">
    <subcellularLocation>
        <location evidence="1">Membrane</location>
        <topology evidence="1">Multi-pass membrane protein</topology>
    </subcellularLocation>
</comment>
<dbReference type="EMBL" id="QFMX01000032">
    <property type="protein sequence ID" value="PZO71736.1"/>
    <property type="molecule type" value="Genomic_DNA"/>
</dbReference>
<evidence type="ECO:0000313" key="8">
    <source>
        <dbReference type="Proteomes" id="UP000249555"/>
    </source>
</evidence>
<feature type="transmembrane region" description="Helical" evidence="5">
    <location>
        <begin position="84"/>
        <end position="103"/>
    </location>
</feature>
<keyword evidence="4 5" id="KW-0472">Membrane</keyword>
<feature type="transmembrane region" description="Helical" evidence="5">
    <location>
        <begin position="347"/>
        <end position="365"/>
    </location>
</feature>
<keyword evidence="2 5" id="KW-0812">Transmembrane</keyword>
<dbReference type="Proteomes" id="UP000249555">
    <property type="component" value="Unassembled WGS sequence"/>
</dbReference>
<evidence type="ECO:0000256" key="4">
    <source>
        <dbReference type="ARBA" id="ARBA00023136"/>
    </source>
</evidence>
<reference evidence="7 8" key="1">
    <citation type="submission" date="2017-08" db="EMBL/GenBank/DDBJ databases">
        <title>Infants hospitalized years apart are colonized by the same room-sourced microbial strains.</title>
        <authorList>
            <person name="Brooks B."/>
            <person name="Olm M.R."/>
            <person name="Firek B.A."/>
            <person name="Baker R."/>
            <person name="Thomas B.C."/>
            <person name="Morowitz M.J."/>
            <person name="Banfield J.F."/>
        </authorList>
    </citation>
    <scope>NUCLEOTIDE SEQUENCE [LARGE SCALE GENOMIC DNA]</scope>
    <source>
        <strain evidence="7">S2_018_000_R3_119</strain>
    </source>
</reference>
<gene>
    <name evidence="7" type="ORF">DI640_14075</name>
</gene>
<protein>
    <recommendedName>
        <fullName evidence="6">O-antigen ligase-related domain-containing protein</fullName>
    </recommendedName>
</protein>
<evidence type="ECO:0000256" key="2">
    <source>
        <dbReference type="ARBA" id="ARBA00022692"/>
    </source>
</evidence>
<comment type="caution">
    <text evidence="7">The sequence shown here is derived from an EMBL/GenBank/DDBJ whole genome shotgun (WGS) entry which is preliminary data.</text>
</comment>
<evidence type="ECO:0000313" key="7">
    <source>
        <dbReference type="EMBL" id="PZO71736.1"/>
    </source>
</evidence>
<feature type="transmembrane region" description="Helical" evidence="5">
    <location>
        <begin position="317"/>
        <end position="340"/>
    </location>
</feature>
<feature type="transmembrane region" description="Helical" evidence="5">
    <location>
        <begin position="51"/>
        <end position="72"/>
    </location>
</feature>
<feature type="domain" description="O-antigen ligase-related" evidence="6">
    <location>
        <begin position="182"/>
        <end position="325"/>
    </location>
</feature>
<dbReference type="Pfam" id="PF04932">
    <property type="entry name" value="Wzy_C"/>
    <property type="match status" value="1"/>
</dbReference>
<dbReference type="PANTHER" id="PTHR37422:SF23">
    <property type="entry name" value="TEICHURONIC ACID BIOSYNTHESIS PROTEIN TUAE"/>
    <property type="match status" value="1"/>
</dbReference>